<evidence type="ECO:0000259" key="2">
    <source>
        <dbReference type="Pfam" id="PF03235"/>
    </source>
</evidence>
<proteinExistence type="predicted"/>
<feature type="region of interest" description="Disordered" evidence="1">
    <location>
        <begin position="590"/>
        <end position="611"/>
    </location>
</feature>
<feature type="compositionally biased region" description="Pro residues" evidence="1">
    <location>
        <begin position="29"/>
        <end position="47"/>
    </location>
</feature>
<feature type="compositionally biased region" description="Acidic residues" evidence="1">
    <location>
        <begin position="10"/>
        <end position="28"/>
    </location>
</feature>
<comment type="caution">
    <text evidence="3">The sequence shown here is derived from an EMBL/GenBank/DDBJ whole genome shotgun (WGS) entry which is preliminary data.</text>
</comment>
<dbReference type="AlphaFoldDB" id="A0A8H4R3J1"/>
<protein>
    <recommendedName>
        <fullName evidence="2">GmrSD restriction endonucleases N-terminal domain-containing protein</fullName>
    </recommendedName>
</protein>
<evidence type="ECO:0000313" key="4">
    <source>
        <dbReference type="Proteomes" id="UP000521872"/>
    </source>
</evidence>
<sequence>MPPTATDNRWDDDDELTELSDSDDEEVEPPPPPPPPPSLPLQPPVDFPPTAATRAKTTRPSTQKATQESRQRGGLQTNLPQSIPPPRTTTYATAALHDLIESGLIDLNAEYQRGVVWNDTKQMGLIDSIFRNFHIPPIIFTCTLQDDGSEYRVCVDGKQRLTSIHRFLKGEIAYRDPTTGKKWYFCGAPGSRRKVLSAQIQGTFKNKQIACVEYGKVEGHLEREIFNRVQLGVTLGPSDRLPAINSPYADLVRGLRRDIDANQGLEGYLTWGQTRGKDFYALAQVLYLIAYGADPKKAEPTTSRLEAFLNRHGGDLNTLRSKAQSTMETFCSIIRHPVYGKPLAKNLAPIEFVMSAYLVYLYRTYSEASLSLAMAGMRDCLAQAFPSRKFKTDAFKFLLSYVTKQVPKLITQMKADTDAPAAASTVTPSPVKRKRGASNQNVAEDVPPVKKARTATKPKAEPKPKPTSSAPEIKCPVRALSRKASSSSTTLPAQTEKPKAKAKPATARAKAQTQAPSSSNSSGVKVKKSTSTAKMDIDAQVATPSVMPKRPSPGSREGSVNNLRAINIGFNPFAGNPYRAGRLPALSSVSGSNLDDRKTSGSHIFNADTGNTPTSNLHTVLTVTGGTPVESGAALPTQRAPPVSTAPPSVSHPPSPSTNPPPVSSGASSSKGDFDISNGLKHIRFKRKTFDTNSSINPNPGAAAAATSTIPTTAPVISDPAWLAEFEMLKHSLAESSHFVTHNPSSEVLGYPNGPGPTQSRSFSAGAQQPPPAGVYPPALRAVSAASIPTATPPTRDPRQRPGSSSGQTHSQAAKAPFTST</sequence>
<gene>
    <name evidence="3" type="ORF">D9613_009304</name>
</gene>
<dbReference type="InterPro" id="IPR004919">
    <property type="entry name" value="GmrSD_N"/>
</dbReference>
<accession>A0A8H4R3J1</accession>
<dbReference type="Pfam" id="PF03235">
    <property type="entry name" value="GmrSD_N"/>
    <property type="match status" value="1"/>
</dbReference>
<keyword evidence="4" id="KW-1185">Reference proteome</keyword>
<dbReference type="PANTHER" id="PTHR39639">
    <property type="entry name" value="CHROMOSOME 16, WHOLE GENOME SHOTGUN SEQUENCE"/>
    <property type="match status" value="1"/>
</dbReference>
<feature type="compositionally biased region" description="Pro residues" evidence="1">
    <location>
        <begin position="650"/>
        <end position="663"/>
    </location>
</feature>
<feature type="domain" description="GmrSD restriction endonucleases N-terminal" evidence="2">
    <location>
        <begin position="97"/>
        <end position="174"/>
    </location>
</feature>
<feature type="compositionally biased region" description="Polar residues" evidence="1">
    <location>
        <begin position="802"/>
        <end position="821"/>
    </location>
</feature>
<feature type="compositionally biased region" description="Polar residues" evidence="1">
    <location>
        <begin position="63"/>
        <end position="81"/>
    </location>
</feature>
<feature type="region of interest" description="Disordered" evidence="1">
    <location>
        <begin position="415"/>
        <end position="560"/>
    </location>
</feature>
<feature type="compositionally biased region" description="Low complexity" evidence="1">
    <location>
        <begin position="503"/>
        <end position="534"/>
    </location>
</feature>
<organism evidence="3 4">
    <name type="scientific">Agrocybe pediades</name>
    <dbReference type="NCBI Taxonomy" id="84607"/>
    <lineage>
        <taxon>Eukaryota</taxon>
        <taxon>Fungi</taxon>
        <taxon>Dikarya</taxon>
        <taxon>Basidiomycota</taxon>
        <taxon>Agaricomycotina</taxon>
        <taxon>Agaricomycetes</taxon>
        <taxon>Agaricomycetidae</taxon>
        <taxon>Agaricales</taxon>
        <taxon>Agaricineae</taxon>
        <taxon>Strophariaceae</taxon>
        <taxon>Agrocybe</taxon>
    </lineage>
</organism>
<evidence type="ECO:0000256" key="1">
    <source>
        <dbReference type="SAM" id="MobiDB-lite"/>
    </source>
</evidence>
<dbReference type="PANTHER" id="PTHR39639:SF1">
    <property type="entry name" value="DUF262 DOMAIN-CONTAINING PROTEIN"/>
    <property type="match status" value="1"/>
</dbReference>
<feature type="compositionally biased region" description="Low complexity" evidence="1">
    <location>
        <begin position="640"/>
        <end position="649"/>
    </location>
</feature>
<feature type="compositionally biased region" description="Polar residues" evidence="1">
    <location>
        <begin position="756"/>
        <end position="767"/>
    </location>
</feature>
<dbReference type="Proteomes" id="UP000521872">
    <property type="component" value="Unassembled WGS sequence"/>
</dbReference>
<feature type="compositionally biased region" description="Low complexity" evidence="1">
    <location>
        <begin position="418"/>
        <end position="430"/>
    </location>
</feature>
<feature type="compositionally biased region" description="Low complexity" evidence="1">
    <location>
        <begin position="48"/>
        <end position="62"/>
    </location>
</feature>
<feature type="region of interest" description="Disordered" evidence="1">
    <location>
        <begin position="744"/>
        <end position="821"/>
    </location>
</feature>
<feature type="region of interest" description="Disordered" evidence="1">
    <location>
        <begin position="1"/>
        <end position="89"/>
    </location>
</feature>
<dbReference type="EMBL" id="JAACJL010000002">
    <property type="protein sequence ID" value="KAF4622111.1"/>
    <property type="molecule type" value="Genomic_DNA"/>
</dbReference>
<reference evidence="3 4" key="1">
    <citation type="submission" date="2019-12" db="EMBL/GenBank/DDBJ databases">
        <authorList>
            <person name="Floudas D."/>
            <person name="Bentzer J."/>
            <person name="Ahren D."/>
            <person name="Johansson T."/>
            <person name="Persson P."/>
            <person name="Tunlid A."/>
        </authorList>
    </citation>
    <scope>NUCLEOTIDE SEQUENCE [LARGE SCALE GENOMIC DNA]</scope>
    <source>
        <strain evidence="3 4">CBS 102.39</strain>
    </source>
</reference>
<feature type="region of interest" description="Disordered" evidence="1">
    <location>
        <begin position="624"/>
        <end position="676"/>
    </location>
</feature>
<name>A0A8H4R3J1_9AGAR</name>
<evidence type="ECO:0000313" key="3">
    <source>
        <dbReference type="EMBL" id="KAF4622111.1"/>
    </source>
</evidence>